<accession>A0A8S9A5K3</accession>
<feature type="region of interest" description="Disordered" evidence="1">
    <location>
        <begin position="39"/>
        <end position="58"/>
    </location>
</feature>
<comment type="caution">
    <text evidence="2">The sequence shown here is derived from an EMBL/GenBank/DDBJ whole genome shotgun (WGS) entry which is preliminary data.</text>
</comment>
<dbReference type="EMBL" id="NMPR01000012">
    <property type="protein sequence ID" value="KAA8635442.1"/>
    <property type="molecule type" value="Genomic_DNA"/>
</dbReference>
<evidence type="ECO:0000313" key="3">
    <source>
        <dbReference type="Proteomes" id="UP000433876"/>
    </source>
</evidence>
<reference evidence="2 3" key="1">
    <citation type="submission" date="2017-07" db="EMBL/GenBank/DDBJ databases">
        <title>Genome sequence of the Sordaria macrospora wild type strain R19027.</title>
        <authorList>
            <person name="Nowrousian M."/>
            <person name="Teichert I."/>
            <person name="Kueck U."/>
        </authorList>
    </citation>
    <scope>NUCLEOTIDE SEQUENCE [LARGE SCALE GENOMIC DNA]</scope>
    <source>
        <strain evidence="2 3">R19027</strain>
        <tissue evidence="2">Mycelium</tissue>
    </source>
</reference>
<dbReference type="Proteomes" id="UP000433876">
    <property type="component" value="Unassembled WGS sequence"/>
</dbReference>
<dbReference type="AlphaFoldDB" id="A0A8S9A5K3"/>
<dbReference type="VEuPathDB" id="FungiDB:SMAC_00536"/>
<feature type="region of interest" description="Disordered" evidence="1">
    <location>
        <begin position="136"/>
        <end position="232"/>
    </location>
</feature>
<feature type="compositionally biased region" description="Pro residues" evidence="1">
    <location>
        <begin position="173"/>
        <end position="232"/>
    </location>
</feature>
<gene>
    <name evidence="2" type="ORF">SMACR_00536</name>
</gene>
<organism evidence="2 3">
    <name type="scientific">Sordaria macrospora</name>
    <dbReference type="NCBI Taxonomy" id="5147"/>
    <lineage>
        <taxon>Eukaryota</taxon>
        <taxon>Fungi</taxon>
        <taxon>Dikarya</taxon>
        <taxon>Ascomycota</taxon>
        <taxon>Pezizomycotina</taxon>
        <taxon>Sordariomycetes</taxon>
        <taxon>Sordariomycetidae</taxon>
        <taxon>Sordariales</taxon>
        <taxon>Sordariaceae</taxon>
        <taxon>Sordaria</taxon>
    </lineage>
</organism>
<name>A0A8S9A5K3_SORMA</name>
<sequence>MATLNLNFTLRQLSLFLFLIVNLISAAYIPPRRLTRPQLDQDQTHHTHPIIKRNPLPLPQEQDPNLLEVIPTATAQGLPTALPPIAPYEPLPSTAVYPQPTTAPYDPLPSTAVYPQPTTAPYEPLPSTAVYPPGFLAAKRNPSPLPQDPQAPDALKVIPTPPAGGGDVVVVLPTPPPSSPPSPTPEPVVNPVPSPEPVTPLPPAFTPGPEPVTPLPPSPPEAVIPLPEPVTPTPPAGEAPVFVTPVAAKRAAAAARVMRRKLQLF</sequence>
<evidence type="ECO:0000256" key="1">
    <source>
        <dbReference type="SAM" id="MobiDB-lite"/>
    </source>
</evidence>
<evidence type="ECO:0000313" key="2">
    <source>
        <dbReference type="EMBL" id="KAA8635442.1"/>
    </source>
</evidence>
<protein>
    <submittedName>
        <fullName evidence="2">Uncharacterized protein</fullName>
    </submittedName>
</protein>
<proteinExistence type="predicted"/>